<organism evidence="4 5">
    <name type="scientific">Aspergillus sclerotiicarbonarius (strain CBS 121057 / IBT 28362)</name>
    <dbReference type="NCBI Taxonomy" id="1448318"/>
    <lineage>
        <taxon>Eukaryota</taxon>
        <taxon>Fungi</taxon>
        <taxon>Dikarya</taxon>
        <taxon>Ascomycota</taxon>
        <taxon>Pezizomycotina</taxon>
        <taxon>Eurotiomycetes</taxon>
        <taxon>Eurotiomycetidae</taxon>
        <taxon>Eurotiales</taxon>
        <taxon>Aspergillaceae</taxon>
        <taxon>Aspergillus</taxon>
        <taxon>Aspergillus subgen. Circumdati</taxon>
    </lineage>
</organism>
<dbReference type="GO" id="GO:0009251">
    <property type="term" value="P:glucan catabolic process"/>
    <property type="evidence" value="ECO:0007669"/>
    <property type="project" value="TreeGrafter"/>
</dbReference>
<dbReference type="GO" id="GO:0009986">
    <property type="term" value="C:cell surface"/>
    <property type="evidence" value="ECO:0007669"/>
    <property type="project" value="TreeGrafter"/>
</dbReference>
<accession>A0A319F0M0</accession>
<dbReference type="GO" id="GO:0005576">
    <property type="term" value="C:extracellular region"/>
    <property type="evidence" value="ECO:0007669"/>
    <property type="project" value="TreeGrafter"/>
</dbReference>
<dbReference type="InterPro" id="IPR017853">
    <property type="entry name" value="GH"/>
</dbReference>
<keyword evidence="5" id="KW-1185">Reference proteome</keyword>
<dbReference type="InterPro" id="IPR050386">
    <property type="entry name" value="Glycosyl_hydrolase_5"/>
</dbReference>
<dbReference type="EMBL" id="KZ826319">
    <property type="protein sequence ID" value="PYI11194.1"/>
    <property type="molecule type" value="Genomic_DNA"/>
</dbReference>
<dbReference type="OrthoDB" id="1887033at2759"/>
<dbReference type="VEuPathDB" id="FungiDB:BO78DRAFT_393665"/>
<dbReference type="PANTHER" id="PTHR31297">
    <property type="entry name" value="GLUCAN ENDO-1,6-BETA-GLUCOSIDASE B"/>
    <property type="match status" value="1"/>
</dbReference>
<keyword evidence="2" id="KW-0378">Hydrolase</keyword>
<evidence type="ECO:0008006" key="6">
    <source>
        <dbReference type="Google" id="ProtNLM"/>
    </source>
</evidence>
<dbReference type="STRING" id="1448318.A0A319F0M0"/>
<dbReference type="Gene3D" id="3.20.20.80">
    <property type="entry name" value="Glycosidases"/>
    <property type="match status" value="1"/>
</dbReference>
<evidence type="ECO:0000313" key="5">
    <source>
        <dbReference type="Proteomes" id="UP000248423"/>
    </source>
</evidence>
<dbReference type="AlphaFoldDB" id="A0A319F0M0"/>
<evidence type="ECO:0000313" key="4">
    <source>
        <dbReference type="EMBL" id="PYI11194.1"/>
    </source>
</evidence>
<evidence type="ECO:0000256" key="3">
    <source>
        <dbReference type="ARBA" id="ARBA00023295"/>
    </source>
</evidence>
<keyword evidence="3" id="KW-0326">Glycosidase</keyword>
<comment type="similarity">
    <text evidence="1">Belongs to the glycosyl hydrolase 5 (cellulase A) family.</text>
</comment>
<proteinExistence type="inferred from homology"/>
<evidence type="ECO:0000256" key="1">
    <source>
        <dbReference type="ARBA" id="ARBA00005641"/>
    </source>
</evidence>
<dbReference type="Proteomes" id="UP000248423">
    <property type="component" value="Unassembled WGS sequence"/>
</dbReference>
<dbReference type="SUPFAM" id="SSF51445">
    <property type="entry name" value="(Trans)glycosidases"/>
    <property type="match status" value="1"/>
</dbReference>
<gene>
    <name evidence="4" type="ORF">BO78DRAFT_393665</name>
</gene>
<name>A0A319F0M0_ASPSB</name>
<reference evidence="4 5" key="1">
    <citation type="submission" date="2018-02" db="EMBL/GenBank/DDBJ databases">
        <title>The genomes of Aspergillus section Nigri reveals drivers in fungal speciation.</title>
        <authorList>
            <consortium name="DOE Joint Genome Institute"/>
            <person name="Vesth T.C."/>
            <person name="Nybo J."/>
            <person name="Theobald S."/>
            <person name="Brandl J."/>
            <person name="Frisvad J.C."/>
            <person name="Nielsen K.F."/>
            <person name="Lyhne E.K."/>
            <person name="Kogle M.E."/>
            <person name="Kuo A."/>
            <person name="Riley R."/>
            <person name="Clum A."/>
            <person name="Nolan M."/>
            <person name="Lipzen A."/>
            <person name="Salamov A."/>
            <person name="Henrissat B."/>
            <person name="Wiebenga A."/>
            <person name="De vries R.P."/>
            <person name="Grigoriev I.V."/>
            <person name="Mortensen U.H."/>
            <person name="Andersen M.R."/>
            <person name="Baker S.E."/>
        </authorList>
    </citation>
    <scope>NUCLEOTIDE SEQUENCE [LARGE SCALE GENOMIC DNA]</scope>
    <source>
        <strain evidence="4 5">CBS 121057</strain>
    </source>
</reference>
<evidence type="ECO:0000256" key="2">
    <source>
        <dbReference type="ARBA" id="ARBA00022801"/>
    </source>
</evidence>
<sequence>MSELYCPLPPRDQDIFRFRSQYGASLGSVFVLGPRLSNNTPRENPDGSSELQSLKKSITSNGFDETRRKWEAHWLSALSNDNLMWLKDVAQCRTLRLPLSFYSLGPLFCLGTPFEDEPSKVYHSCWSIVKHLIEKCRCHGIGILIDFHTSSSGINLCASAEDRAVARDCVAFLAQEVTFHAMSGVVGLSISSGCESASDMCECYDEVLKIARAIDQSLPIYIDDGQEKSKKRVFRGCKSDIPQFKTDFLNGTVQIPSCLMIPQAEVREKAKQAKAEQSQFQKKALSQTTSSWSSHKRQSFIHGWDLGYNDALQFFGAAVQGVLPLRDGADKISALEPWIRQRKRDIDPEQLDEDPTAWEDGLRKGIDDFYNFVGI</sequence>
<dbReference type="PANTHER" id="PTHR31297:SF43">
    <property type="entry name" value="GLUCAN 1,3-BETA-GLUCOSIDASE 3"/>
    <property type="match status" value="1"/>
</dbReference>
<dbReference type="GO" id="GO:0046557">
    <property type="term" value="F:glucan endo-1,6-beta-glucosidase activity"/>
    <property type="evidence" value="ECO:0007669"/>
    <property type="project" value="TreeGrafter"/>
</dbReference>
<protein>
    <recommendedName>
        <fullName evidence="6">Glycoside hydrolase</fullName>
    </recommendedName>
</protein>